<dbReference type="Gene3D" id="3.40.50.2000">
    <property type="entry name" value="Glycogen Phosphorylase B"/>
    <property type="match status" value="2"/>
</dbReference>
<dbReference type="STRING" id="266128.ABB25_06625"/>
<dbReference type="GO" id="GO:0016757">
    <property type="term" value="F:glycosyltransferase activity"/>
    <property type="evidence" value="ECO:0007669"/>
    <property type="project" value="InterPro"/>
</dbReference>
<dbReference type="EMBL" id="LDJH01000011">
    <property type="protein sequence ID" value="KRG58323.1"/>
    <property type="molecule type" value="Genomic_DNA"/>
</dbReference>
<dbReference type="AlphaFoldDB" id="A0A0R0BZW5"/>
<dbReference type="InterPro" id="IPR028098">
    <property type="entry name" value="Glyco_trans_4-like_N"/>
</dbReference>
<sequence length="384" mass="42335">MTTMTTTKSLCFVATDAISFNVLYQGQLEYLSERGHRLTLVCGGEMSELQTLRDRNVGAVVPVGLVRPPRPLADLRALVQLIRHFGRQRYDVVVVTTPKAILLGALAAAFRRQSRRVIFFQGRVYENFSGISRTLYRLLDRLAASCAHEVLFVSRSLMDEYCRDAAIYARKGRVLGAGSGNGVSATRFDPVVRQAPSTRHLRAQLGLADGEFVAMAIGRICADKGLVELEALVGRAAREDSRIRFVLVGPVEDGAGGAFERLMARRNVLHVGFTSDVASYLALADVHLFLTHREGFGNVAVEAAAMGVPTIAFDVVGVRDSVADGISGTKVPFGDVDAVWKAMQEIWRDPLAASQQYPNARHWVLENFAQERVWERYGVFYEQA</sequence>
<accession>A0A0R0BZW5</accession>
<dbReference type="PANTHER" id="PTHR45947">
    <property type="entry name" value="SULFOQUINOVOSYL TRANSFERASE SQD2"/>
    <property type="match status" value="1"/>
</dbReference>
<name>A0A0R0BZW5_9GAMM</name>
<keyword evidence="4" id="KW-1185">Reference proteome</keyword>
<evidence type="ECO:0000313" key="3">
    <source>
        <dbReference type="EMBL" id="KRG58323.1"/>
    </source>
</evidence>
<proteinExistence type="predicted"/>
<evidence type="ECO:0000313" key="4">
    <source>
        <dbReference type="Proteomes" id="UP000051254"/>
    </source>
</evidence>
<organism evidence="3 4">
    <name type="scientific">Stenotrophomonas koreensis</name>
    <dbReference type="NCBI Taxonomy" id="266128"/>
    <lineage>
        <taxon>Bacteria</taxon>
        <taxon>Pseudomonadati</taxon>
        <taxon>Pseudomonadota</taxon>
        <taxon>Gammaproteobacteria</taxon>
        <taxon>Lysobacterales</taxon>
        <taxon>Lysobacteraceae</taxon>
        <taxon>Stenotrophomonas</taxon>
    </lineage>
</organism>
<gene>
    <name evidence="3" type="ORF">ABB25_06625</name>
</gene>
<dbReference type="Pfam" id="PF00534">
    <property type="entry name" value="Glycos_transf_1"/>
    <property type="match status" value="1"/>
</dbReference>
<dbReference type="PATRIC" id="fig|266128.3.peg.191"/>
<evidence type="ECO:0000259" key="2">
    <source>
        <dbReference type="Pfam" id="PF13579"/>
    </source>
</evidence>
<dbReference type="Proteomes" id="UP000051254">
    <property type="component" value="Unassembled WGS sequence"/>
</dbReference>
<comment type="caution">
    <text evidence="3">The sequence shown here is derived from an EMBL/GenBank/DDBJ whole genome shotgun (WGS) entry which is preliminary data.</text>
</comment>
<dbReference type="SUPFAM" id="SSF53756">
    <property type="entry name" value="UDP-Glycosyltransferase/glycogen phosphorylase"/>
    <property type="match status" value="1"/>
</dbReference>
<reference evidence="3 4" key="1">
    <citation type="submission" date="2015-05" db="EMBL/GenBank/DDBJ databases">
        <title>Genome sequencing and analysis of members of genus Stenotrophomonas.</title>
        <authorList>
            <person name="Patil P.P."/>
            <person name="Midha S."/>
            <person name="Patil P.B."/>
        </authorList>
    </citation>
    <scope>NUCLEOTIDE SEQUENCE [LARGE SCALE GENOMIC DNA]</scope>
    <source>
        <strain evidence="3 4">DSM 17805</strain>
    </source>
</reference>
<evidence type="ECO:0000259" key="1">
    <source>
        <dbReference type="Pfam" id="PF00534"/>
    </source>
</evidence>
<dbReference type="PANTHER" id="PTHR45947:SF3">
    <property type="entry name" value="SULFOQUINOVOSYL TRANSFERASE SQD2"/>
    <property type="match status" value="1"/>
</dbReference>
<protein>
    <recommendedName>
        <fullName evidence="5">Glycosyl transferase family 1</fullName>
    </recommendedName>
</protein>
<feature type="domain" description="Glycosyltransferase subfamily 4-like N-terminal" evidence="2">
    <location>
        <begin position="28"/>
        <end position="175"/>
    </location>
</feature>
<dbReference type="InterPro" id="IPR001296">
    <property type="entry name" value="Glyco_trans_1"/>
</dbReference>
<evidence type="ECO:0008006" key="5">
    <source>
        <dbReference type="Google" id="ProtNLM"/>
    </source>
</evidence>
<dbReference type="InterPro" id="IPR050194">
    <property type="entry name" value="Glycosyltransferase_grp1"/>
</dbReference>
<feature type="domain" description="Glycosyl transferase family 1" evidence="1">
    <location>
        <begin position="200"/>
        <end position="363"/>
    </location>
</feature>
<dbReference type="Pfam" id="PF13579">
    <property type="entry name" value="Glyco_trans_4_4"/>
    <property type="match status" value="1"/>
</dbReference>